<dbReference type="PANTHER" id="PTHR32057:SF14">
    <property type="entry name" value="PROTEIN ADENYLYLTRANSFERASE SELO, MITOCHONDRIAL"/>
    <property type="match status" value="1"/>
</dbReference>
<evidence type="ECO:0000256" key="6">
    <source>
        <dbReference type="ARBA" id="ARBA00022840"/>
    </source>
</evidence>
<comment type="function">
    <text evidence="8">Nucleotidyltransferase involved in the post-translational modification of proteins. It can catalyze the addition of adenosine monophosphate (AMP) or uridine monophosphate (UMP) to a protein, resulting in modifications known as AMPylation and UMPylation.</text>
</comment>
<dbReference type="OrthoDB" id="9773505at2"/>
<dbReference type="AlphaFoldDB" id="A0A368MZ12"/>
<evidence type="ECO:0000256" key="3">
    <source>
        <dbReference type="ARBA" id="ARBA00022695"/>
    </source>
</evidence>
<evidence type="ECO:0000256" key="7">
    <source>
        <dbReference type="ARBA" id="ARBA00022842"/>
    </source>
</evidence>
<evidence type="ECO:0000313" key="10">
    <source>
        <dbReference type="EMBL" id="RCU43487.1"/>
    </source>
</evidence>
<feature type="binding site" evidence="8">
    <location>
        <position position="278"/>
    </location>
    <ligand>
        <name>Mg(2+)</name>
        <dbReference type="ChEBI" id="CHEBI:18420"/>
    </ligand>
</feature>
<dbReference type="RefSeq" id="WP_114303340.1">
    <property type="nucleotide sequence ID" value="NZ_QPIE01000003.1"/>
</dbReference>
<keyword evidence="2 8" id="KW-0808">Transferase</keyword>
<feature type="binding site" evidence="8">
    <location>
        <position position="269"/>
    </location>
    <ligand>
        <name>Mg(2+)</name>
        <dbReference type="ChEBI" id="CHEBI:18420"/>
    </ligand>
</feature>
<comment type="cofactor">
    <cofactor evidence="8">
        <name>Mg(2+)</name>
        <dbReference type="ChEBI" id="CHEBI:18420"/>
    </cofactor>
    <cofactor evidence="8">
        <name>Mn(2+)</name>
        <dbReference type="ChEBI" id="CHEBI:29035"/>
    </cofactor>
</comment>
<protein>
    <recommendedName>
        <fullName evidence="8">Protein nucleotidyltransferase YdiU</fullName>
        <ecNumber evidence="8">2.7.7.-</ecNumber>
    </recommendedName>
    <alternativeName>
        <fullName evidence="8">Protein adenylyltransferase YdiU</fullName>
        <ecNumber evidence="8">2.7.7.108</ecNumber>
    </alternativeName>
    <alternativeName>
        <fullName evidence="8">Protein uridylyltransferase YdiU</fullName>
        <ecNumber evidence="8">2.7.7.-</ecNumber>
    </alternativeName>
</protein>
<dbReference type="NCBIfam" id="NF000658">
    <property type="entry name" value="PRK00029.1"/>
    <property type="match status" value="1"/>
</dbReference>
<dbReference type="HAMAP" id="MF_00692">
    <property type="entry name" value="SelO"/>
    <property type="match status" value="1"/>
</dbReference>
<dbReference type="GO" id="GO:0005524">
    <property type="term" value="F:ATP binding"/>
    <property type="evidence" value="ECO:0007669"/>
    <property type="project" value="UniProtKB-UniRule"/>
</dbReference>
<evidence type="ECO:0000313" key="11">
    <source>
        <dbReference type="Proteomes" id="UP000252172"/>
    </source>
</evidence>
<keyword evidence="5 8" id="KW-0547">Nucleotide-binding</keyword>
<keyword evidence="8" id="KW-0464">Manganese</keyword>
<feature type="binding site" evidence="8">
    <location>
        <position position="98"/>
    </location>
    <ligand>
        <name>ATP</name>
        <dbReference type="ChEBI" id="CHEBI:30616"/>
    </ligand>
</feature>
<keyword evidence="4 8" id="KW-0479">Metal-binding</keyword>
<feature type="binding site" evidence="8">
    <location>
        <position position="100"/>
    </location>
    <ligand>
        <name>ATP</name>
        <dbReference type="ChEBI" id="CHEBI:30616"/>
    </ligand>
</feature>
<gene>
    <name evidence="8" type="primary">ydiU</name>
    <name evidence="8" type="synonym">selO</name>
    <name evidence="10" type="ORF">DQ356_04815</name>
</gene>
<evidence type="ECO:0000256" key="4">
    <source>
        <dbReference type="ARBA" id="ARBA00022723"/>
    </source>
</evidence>
<dbReference type="EC" id="2.7.7.-" evidence="8"/>
<evidence type="ECO:0000256" key="1">
    <source>
        <dbReference type="ARBA" id="ARBA00009747"/>
    </source>
</evidence>
<name>A0A368MZ12_9FLAO</name>
<dbReference type="Proteomes" id="UP000252172">
    <property type="component" value="Unassembled WGS sequence"/>
</dbReference>
<dbReference type="GO" id="GO:0030145">
    <property type="term" value="F:manganese ion binding"/>
    <property type="evidence" value="ECO:0007669"/>
    <property type="project" value="UniProtKB-UniRule"/>
</dbReference>
<feature type="compositionally biased region" description="Basic and acidic residues" evidence="9">
    <location>
        <begin position="487"/>
        <end position="499"/>
    </location>
</feature>
<comment type="catalytic activity">
    <reaction evidence="8">
        <text>L-seryl-[protein] + UTP = O-(5'-uridylyl)-L-seryl-[protein] + diphosphate</text>
        <dbReference type="Rhea" id="RHEA:64604"/>
        <dbReference type="Rhea" id="RHEA-COMP:9863"/>
        <dbReference type="Rhea" id="RHEA-COMP:16635"/>
        <dbReference type="ChEBI" id="CHEBI:29999"/>
        <dbReference type="ChEBI" id="CHEBI:33019"/>
        <dbReference type="ChEBI" id="CHEBI:46398"/>
        <dbReference type="ChEBI" id="CHEBI:156051"/>
    </reaction>
</comment>
<comment type="caution">
    <text evidence="10">The sequence shown here is derived from an EMBL/GenBank/DDBJ whole genome shotgun (WGS) entry which is preliminary data.</text>
</comment>
<accession>A0A368MZ12</accession>
<feature type="binding site" evidence="8">
    <location>
        <position position="121"/>
    </location>
    <ligand>
        <name>ATP</name>
        <dbReference type="ChEBI" id="CHEBI:30616"/>
    </ligand>
</feature>
<dbReference type="GO" id="GO:0070733">
    <property type="term" value="F:AMPylase activity"/>
    <property type="evidence" value="ECO:0007669"/>
    <property type="project" value="UniProtKB-EC"/>
</dbReference>
<sequence>MNVQNITQQYLKLFPGDFSGNTIQRQTPKVLFSTVKPVGFQNPELILFNDQLSEEIGLGSFTETDLDFLVGNRLSDSIQTYATAYAGHQFGNWAGQLGDGRAIYAGEITNAEGKITEIQWKGAGATPYSRFADGRAVLRSSVREYLISEAMHHLGVPTTRALSLCFTGEEVVRDMMYDGNPEAEKGAVIIRTAESFLRFGHFELLSAQKETATLQALADFAIKNYFKEIDENSPKKYHEFFQKIVKNTADLMVAWFRVGFVHGVMNTDNMSILGLSIDYGPFSMMDDFDLNFTPNTTDLPGRRYAFGKQPQIAQWNLWQLANALFPLIKDAEFLEQTLDDFSQYFWQKHDRMMADKFGFEELLEEDANFFQHWQEMMIRLRMDYTLFFHWLEKPHEEREVSRFLQEVSYLRYEPKHEEDLRNFLGLYEKRIGENTFSKEQSLALMRKNNPKFILRNYLLYECIEDLNNGNKEKLYQLLDALQSPYEEKHPEFSRKRPEEYDGTPGCSQLSCSS</sequence>
<comment type="catalytic activity">
    <reaction evidence="8">
        <text>L-threonyl-[protein] + ATP = 3-O-(5'-adenylyl)-L-threonyl-[protein] + diphosphate</text>
        <dbReference type="Rhea" id="RHEA:54292"/>
        <dbReference type="Rhea" id="RHEA-COMP:11060"/>
        <dbReference type="Rhea" id="RHEA-COMP:13847"/>
        <dbReference type="ChEBI" id="CHEBI:30013"/>
        <dbReference type="ChEBI" id="CHEBI:30616"/>
        <dbReference type="ChEBI" id="CHEBI:33019"/>
        <dbReference type="ChEBI" id="CHEBI:138113"/>
        <dbReference type="EC" id="2.7.7.108"/>
    </reaction>
</comment>
<evidence type="ECO:0000256" key="5">
    <source>
        <dbReference type="ARBA" id="ARBA00022741"/>
    </source>
</evidence>
<feature type="binding site" evidence="8">
    <location>
        <position position="198"/>
    </location>
    <ligand>
        <name>ATP</name>
        <dbReference type="ChEBI" id="CHEBI:30616"/>
    </ligand>
</feature>
<evidence type="ECO:0000256" key="9">
    <source>
        <dbReference type="SAM" id="MobiDB-lite"/>
    </source>
</evidence>
<keyword evidence="7 8" id="KW-0460">Magnesium</keyword>
<keyword evidence="6 8" id="KW-0067">ATP-binding</keyword>
<reference evidence="10 11" key="1">
    <citation type="submission" date="2018-07" db="EMBL/GenBank/DDBJ databases">
        <title>Chryseobacterium lacus sp. nov., isolated from lake water.</title>
        <authorList>
            <person name="Li C.-M."/>
        </authorList>
    </citation>
    <scope>NUCLEOTIDE SEQUENCE [LARGE SCALE GENOMIC DNA]</scope>
    <source>
        <strain evidence="10 11">YLOS41</strain>
    </source>
</reference>
<feature type="binding site" evidence="8">
    <location>
        <position position="134"/>
    </location>
    <ligand>
        <name>ATP</name>
        <dbReference type="ChEBI" id="CHEBI:30616"/>
    </ligand>
</feature>
<evidence type="ECO:0000256" key="8">
    <source>
        <dbReference type="HAMAP-Rule" id="MF_00692"/>
    </source>
</evidence>
<feature type="binding site" evidence="8">
    <location>
        <position position="101"/>
    </location>
    <ligand>
        <name>ATP</name>
        <dbReference type="ChEBI" id="CHEBI:30616"/>
    </ligand>
</feature>
<comment type="catalytic activity">
    <reaction evidence="8">
        <text>L-tyrosyl-[protein] + UTP = O-(5'-uridylyl)-L-tyrosyl-[protein] + diphosphate</text>
        <dbReference type="Rhea" id="RHEA:83887"/>
        <dbReference type="Rhea" id="RHEA-COMP:10136"/>
        <dbReference type="Rhea" id="RHEA-COMP:20238"/>
        <dbReference type="ChEBI" id="CHEBI:33019"/>
        <dbReference type="ChEBI" id="CHEBI:46398"/>
        <dbReference type="ChEBI" id="CHEBI:46858"/>
        <dbReference type="ChEBI" id="CHEBI:90602"/>
    </reaction>
</comment>
<dbReference type="GO" id="GO:0000287">
    <property type="term" value="F:magnesium ion binding"/>
    <property type="evidence" value="ECO:0007669"/>
    <property type="project" value="UniProtKB-UniRule"/>
</dbReference>
<dbReference type="Pfam" id="PF02696">
    <property type="entry name" value="SelO"/>
    <property type="match status" value="1"/>
</dbReference>
<dbReference type="PANTHER" id="PTHR32057">
    <property type="entry name" value="PROTEIN ADENYLYLTRANSFERASE SELO, MITOCHONDRIAL"/>
    <property type="match status" value="1"/>
</dbReference>
<comment type="catalytic activity">
    <reaction evidence="8">
        <text>L-tyrosyl-[protein] + ATP = O-(5'-adenylyl)-L-tyrosyl-[protein] + diphosphate</text>
        <dbReference type="Rhea" id="RHEA:54288"/>
        <dbReference type="Rhea" id="RHEA-COMP:10136"/>
        <dbReference type="Rhea" id="RHEA-COMP:13846"/>
        <dbReference type="ChEBI" id="CHEBI:30616"/>
        <dbReference type="ChEBI" id="CHEBI:33019"/>
        <dbReference type="ChEBI" id="CHEBI:46858"/>
        <dbReference type="ChEBI" id="CHEBI:83624"/>
        <dbReference type="EC" id="2.7.7.108"/>
    </reaction>
</comment>
<comment type="catalytic activity">
    <reaction evidence="8">
        <text>L-histidyl-[protein] + UTP = N(tele)-(5'-uridylyl)-L-histidyl-[protein] + diphosphate</text>
        <dbReference type="Rhea" id="RHEA:83891"/>
        <dbReference type="Rhea" id="RHEA-COMP:9745"/>
        <dbReference type="Rhea" id="RHEA-COMP:20239"/>
        <dbReference type="ChEBI" id="CHEBI:29979"/>
        <dbReference type="ChEBI" id="CHEBI:33019"/>
        <dbReference type="ChEBI" id="CHEBI:46398"/>
        <dbReference type="ChEBI" id="CHEBI:233474"/>
    </reaction>
</comment>
<dbReference type="EMBL" id="QPIE01000003">
    <property type="protein sequence ID" value="RCU43487.1"/>
    <property type="molecule type" value="Genomic_DNA"/>
</dbReference>
<feature type="binding site" evidence="8">
    <location>
        <position position="191"/>
    </location>
    <ligand>
        <name>ATP</name>
        <dbReference type="ChEBI" id="CHEBI:30616"/>
    </ligand>
</feature>
<comment type="similarity">
    <text evidence="1 8">Belongs to the SELO family.</text>
</comment>
<comment type="catalytic activity">
    <reaction evidence="8">
        <text>L-seryl-[protein] + ATP = 3-O-(5'-adenylyl)-L-seryl-[protein] + diphosphate</text>
        <dbReference type="Rhea" id="RHEA:58120"/>
        <dbReference type="Rhea" id="RHEA-COMP:9863"/>
        <dbReference type="Rhea" id="RHEA-COMP:15073"/>
        <dbReference type="ChEBI" id="CHEBI:29999"/>
        <dbReference type="ChEBI" id="CHEBI:30616"/>
        <dbReference type="ChEBI" id="CHEBI:33019"/>
        <dbReference type="ChEBI" id="CHEBI:142516"/>
        <dbReference type="EC" id="2.7.7.108"/>
    </reaction>
</comment>
<evidence type="ECO:0000256" key="2">
    <source>
        <dbReference type="ARBA" id="ARBA00022679"/>
    </source>
</evidence>
<organism evidence="10 11">
    <name type="scientific">Chryseobacterium lacus</name>
    <dbReference type="NCBI Taxonomy" id="2058346"/>
    <lineage>
        <taxon>Bacteria</taxon>
        <taxon>Pseudomonadati</taxon>
        <taxon>Bacteroidota</taxon>
        <taxon>Flavobacteriia</taxon>
        <taxon>Flavobacteriales</taxon>
        <taxon>Weeksellaceae</taxon>
        <taxon>Chryseobacterium group</taxon>
        <taxon>Chryseobacterium</taxon>
    </lineage>
</organism>
<dbReference type="InterPro" id="IPR003846">
    <property type="entry name" value="SelO"/>
</dbReference>
<feature type="binding site" evidence="8">
    <location>
        <position position="133"/>
    </location>
    <ligand>
        <name>ATP</name>
        <dbReference type="ChEBI" id="CHEBI:30616"/>
    </ligand>
</feature>
<feature type="binding site" evidence="8">
    <location>
        <position position="278"/>
    </location>
    <ligand>
        <name>ATP</name>
        <dbReference type="ChEBI" id="CHEBI:30616"/>
    </ligand>
</feature>
<proteinExistence type="inferred from homology"/>
<feature type="active site" description="Proton acceptor" evidence="8">
    <location>
        <position position="268"/>
    </location>
</feature>
<keyword evidence="3 8" id="KW-0548">Nucleotidyltransferase</keyword>
<dbReference type="EC" id="2.7.7.108" evidence="8"/>
<keyword evidence="11" id="KW-1185">Reference proteome</keyword>
<feature type="region of interest" description="Disordered" evidence="9">
    <location>
        <begin position="487"/>
        <end position="513"/>
    </location>
</feature>